<dbReference type="PRINTS" id="PR00081">
    <property type="entry name" value="GDHRDH"/>
</dbReference>
<evidence type="ECO:0000256" key="1">
    <source>
        <dbReference type="ARBA" id="ARBA00006484"/>
    </source>
</evidence>
<dbReference type="PROSITE" id="PS00061">
    <property type="entry name" value="ADH_SHORT"/>
    <property type="match status" value="1"/>
</dbReference>
<name>A0ABT7HCV8_9GAMM</name>
<dbReference type="InterPro" id="IPR057326">
    <property type="entry name" value="KR_dom"/>
</dbReference>
<dbReference type="InterPro" id="IPR036291">
    <property type="entry name" value="NAD(P)-bd_dom_sf"/>
</dbReference>
<keyword evidence="5" id="KW-1185">Reference proteome</keyword>
<gene>
    <name evidence="4" type="ORF">QQF73_11100</name>
</gene>
<dbReference type="PRINTS" id="PR00080">
    <property type="entry name" value="SDRFAMILY"/>
</dbReference>
<dbReference type="CDD" id="cd05233">
    <property type="entry name" value="SDR_c"/>
    <property type="match status" value="1"/>
</dbReference>
<evidence type="ECO:0000256" key="2">
    <source>
        <dbReference type="ARBA" id="ARBA00023002"/>
    </source>
</evidence>
<comment type="caution">
    <text evidence="4">The sequence shown here is derived from an EMBL/GenBank/DDBJ whole genome shotgun (WGS) entry which is preliminary data.</text>
</comment>
<dbReference type="Pfam" id="PF13561">
    <property type="entry name" value="adh_short_C2"/>
    <property type="match status" value="1"/>
</dbReference>
<dbReference type="RefSeq" id="WP_285368227.1">
    <property type="nucleotide sequence ID" value="NZ_JASSQD010000001.1"/>
</dbReference>
<dbReference type="InterPro" id="IPR020904">
    <property type="entry name" value="Sc_DH/Rdtase_CS"/>
</dbReference>
<protein>
    <submittedName>
        <fullName evidence="4">SDR family oxidoreductase</fullName>
    </submittedName>
</protein>
<dbReference type="EMBL" id="JASSQD010000001">
    <property type="protein sequence ID" value="MDK9558168.1"/>
    <property type="molecule type" value="Genomic_DNA"/>
</dbReference>
<dbReference type="PANTHER" id="PTHR43639">
    <property type="entry name" value="OXIDOREDUCTASE, SHORT-CHAIN DEHYDROGENASE/REDUCTASE FAMILY (AFU_ORTHOLOGUE AFUA_5G02870)"/>
    <property type="match status" value="1"/>
</dbReference>
<evidence type="ECO:0000259" key="3">
    <source>
        <dbReference type="SMART" id="SM00822"/>
    </source>
</evidence>
<proteinExistence type="inferred from homology"/>
<accession>A0ABT7HCV8</accession>
<evidence type="ECO:0000313" key="4">
    <source>
        <dbReference type="EMBL" id="MDK9558168.1"/>
    </source>
</evidence>
<dbReference type="PANTHER" id="PTHR43639:SF1">
    <property type="entry name" value="SHORT-CHAIN DEHYDROGENASE_REDUCTASE FAMILY PROTEIN"/>
    <property type="match status" value="1"/>
</dbReference>
<sequence>MVKVAIVTGASRGIGAATARQLSARGYALCINYLSSQTLAEALVSEIIGAGGQAFACRGDVSNEQDVIALFDATEQAYGPVTALVNNVGILFTQSTLADMEVERFSKVMATNVTGCFLCSREAMRRMTDGGSIVNVSSLASKTGSPFEYIDYAASKGAVDTLTKGLSVEAATRGIRVNAVRPGFIHTDIHAAGGEPGRVERLAPGIPLKRGGTSEEVANAICWLLSDEASYVTGSFIDVAGGR</sequence>
<reference evidence="4 5" key="1">
    <citation type="submission" date="2023-05" db="EMBL/GenBank/DDBJ databases">
        <title>Marinobacter albus sp. nov., a marine bacterium isolated from sand in a coastal intertidal zone of huludao.</title>
        <authorList>
            <person name="Deng T."/>
        </authorList>
    </citation>
    <scope>NUCLEOTIDE SEQUENCE [LARGE SCALE GENOMIC DNA]</scope>
    <source>
        <strain evidence="4 5">M216</strain>
    </source>
</reference>
<dbReference type="SUPFAM" id="SSF51735">
    <property type="entry name" value="NAD(P)-binding Rossmann-fold domains"/>
    <property type="match status" value="1"/>
</dbReference>
<keyword evidence="2" id="KW-0560">Oxidoreductase</keyword>
<dbReference type="Gene3D" id="3.40.50.720">
    <property type="entry name" value="NAD(P)-binding Rossmann-like Domain"/>
    <property type="match status" value="1"/>
</dbReference>
<evidence type="ECO:0000313" key="5">
    <source>
        <dbReference type="Proteomes" id="UP001223547"/>
    </source>
</evidence>
<dbReference type="Proteomes" id="UP001223547">
    <property type="component" value="Unassembled WGS sequence"/>
</dbReference>
<organism evidence="4 5">
    <name type="scientific">Marinobacter albus</name>
    <dbReference type="NCBI Taxonomy" id="3030833"/>
    <lineage>
        <taxon>Bacteria</taxon>
        <taxon>Pseudomonadati</taxon>
        <taxon>Pseudomonadota</taxon>
        <taxon>Gammaproteobacteria</taxon>
        <taxon>Pseudomonadales</taxon>
        <taxon>Marinobacteraceae</taxon>
        <taxon>Marinobacter</taxon>
    </lineage>
</organism>
<dbReference type="InterPro" id="IPR002347">
    <property type="entry name" value="SDR_fam"/>
</dbReference>
<feature type="domain" description="Ketoreductase" evidence="3">
    <location>
        <begin position="3"/>
        <end position="174"/>
    </location>
</feature>
<dbReference type="SMART" id="SM00822">
    <property type="entry name" value="PKS_KR"/>
    <property type="match status" value="1"/>
</dbReference>
<comment type="similarity">
    <text evidence="1">Belongs to the short-chain dehydrogenases/reductases (SDR) family.</text>
</comment>